<dbReference type="EMBL" id="JANPWB010000001">
    <property type="protein sequence ID" value="KAJ1218384.1"/>
    <property type="molecule type" value="Genomic_DNA"/>
</dbReference>
<keyword evidence="3" id="KW-1185">Reference proteome</keyword>
<sequence>MALTTIVTGAVACSEEVESQHRLHSGALLGQPAASEPALGFMDGDQETILARLSHEAAKRALKDDALALLVNEPNPGHHESEEACDSHYGAP</sequence>
<protein>
    <submittedName>
        <fullName evidence="2">Uncharacterized protein</fullName>
    </submittedName>
</protein>
<feature type="region of interest" description="Disordered" evidence="1">
    <location>
        <begin position="72"/>
        <end position="92"/>
    </location>
</feature>
<evidence type="ECO:0000256" key="1">
    <source>
        <dbReference type="SAM" id="MobiDB-lite"/>
    </source>
</evidence>
<evidence type="ECO:0000313" key="2">
    <source>
        <dbReference type="EMBL" id="KAJ1218384.1"/>
    </source>
</evidence>
<name>A0AAV7WYL4_PLEWA</name>
<evidence type="ECO:0000313" key="3">
    <source>
        <dbReference type="Proteomes" id="UP001066276"/>
    </source>
</evidence>
<reference evidence="2" key="1">
    <citation type="journal article" date="2022" name="bioRxiv">
        <title>Sequencing and chromosome-scale assembly of the giantPleurodeles waltlgenome.</title>
        <authorList>
            <person name="Brown T."/>
            <person name="Elewa A."/>
            <person name="Iarovenko S."/>
            <person name="Subramanian E."/>
            <person name="Araus A.J."/>
            <person name="Petzold A."/>
            <person name="Susuki M."/>
            <person name="Suzuki K.-i.T."/>
            <person name="Hayashi T."/>
            <person name="Toyoda A."/>
            <person name="Oliveira C."/>
            <person name="Osipova E."/>
            <person name="Leigh N.D."/>
            <person name="Simon A."/>
            <person name="Yun M.H."/>
        </authorList>
    </citation>
    <scope>NUCLEOTIDE SEQUENCE</scope>
    <source>
        <strain evidence="2">20211129_DDA</strain>
        <tissue evidence="2">Liver</tissue>
    </source>
</reference>
<dbReference type="Proteomes" id="UP001066276">
    <property type="component" value="Chromosome 1_1"/>
</dbReference>
<accession>A0AAV7WYL4</accession>
<comment type="caution">
    <text evidence="2">The sequence shown here is derived from an EMBL/GenBank/DDBJ whole genome shotgun (WGS) entry which is preliminary data.</text>
</comment>
<organism evidence="2 3">
    <name type="scientific">Pleurodeles waltl</name>
    <name type="common">Iberian ribbed newt</name>
    <dbReference type="NCBI Taxonomy" id="8319"/>
    <lineage>
        <taxon>Eukaryota</taxon>
        <taxon>Metazoa</taxon>
        <taxon>Chordata</taxon>
        <taxon>Craniata</taxon>
        <taxon>Vertebrata</taxon>
        <taxon>Euteleostomi</taxon>
        <taxon>Amphibia</taxon>
        <taxon>Batrachia</taxon>
        <taxon>Caudata</taxon>
        <taxon>Salamandroidea</taxon>
        <taxon>Salamandridae</taxon>
        <taxon>Pleurodelinae</taxon>
        <taxon>Pleurodeles</taxon>
    </lineage>
</organism>
<feature type="compositionally biased region" description="Basic and acidic residues" evidence="1">
    <location>
        <begin position="76"/>
        <end position="86"/>
    </location>
</feature>
<proteinExistence type="predicted"/>
<gene>
    <name evidence="2" type="ORF">NDU88_005964</name>
</gene>
<dbReference type="AlphaFoldDB" id="A0AAV7WYL4"/>